<reference evidence="12" key="2">
    <citation type="journal article" date="2020" name="Plant J.">
        <title>Transposons played a major role in the diversification between the closely related almond and peach genomes: results from the almond genome sequence.</title>
        <authorList>
            <person name="Alioto T."/>
            <person name="Alexiou K.G."/>
            <person name="Bardil A."/>
            <person name="Barteri F."/>
            <person name="Castanera R."/>
            <person name="Cruz F."/>
            <person name="Dhingra A."/>
            <person name="Duval H."/>
            <person name="Fernandez I Marti A."/>
            <person name="Frias L."/>
            <person name="Galan B."/>
            <person name="Garcia J.L."/>
            <person name="Howad W."/>
            <person name="Gomez-Garrido J."/>
            <person name="Gut M."/>
            <person name="Julca I."/>
            <person name="Morata J."/>
            <person name="Puigdomenech P."/>
            <person name="Ribeca P."/>
            <person name="Rubio Cabetas M.J."/>
            <person name="Vlasova A."/>
            <person name="Wirthensohn M."/>
            <person name="Garcia-Mas J."/>
            <person name="Gabaldon T."/>
            <person name="Casacuberta J.M."/>
            <person name="Arus P."/>
        </authorList>
    </citation>
    <scope>NUCLEOTIDE SEQUENCE [LARGE SCALE GENOMIC DNA]</scope>
    <source>
        <strain evidence="12">cv. Texas</strain>
    </source>
</reference>
<dbReference type="Proteomes" id="UP001054821">
    <property type="component" value="Chromosome 2"/>
</dbReference>
<dbReference type="AlphaFoldDB" id="A0A5E4EAR0"/>
<organism evidence="11 12">
    <name type="scientific">Prunus dulcis</name>
    <name type="common">Almond</name>
    <name type="synonym">Amygdalus dulcis</name>
    <dbReference type="NCBI Taxonomy" id="3755"/>
    <lineage>
        <taxon>Eukaryota</taxon>
        <taxon>Viridiplantae</taxon>
        <taxon>Streptophyta</taxon>
        <taxon>Embryophyta</taxon>
        <taxon>Tracheophyta</taxon>
        <taxon>Spermatophyta</taxon>
        <taxon>Magnoliopsida</taxon>
        <taxon>eudicotyledons</taxon>
        <taxon>Gunneridae</taxon>
        <taxon>Pentapetalae</taxon>
        <taxon>rosids</taxon>
        <taxon>fabids</taxon>
        <taxon>Rosales</taxon>
        <taxon>Rosaceae</taxon>
        <taxon>Amygdaloideae</taxon>
        <taxon>Amygdaleae</taxon>
        <taxon>Prunus</taxon>
    </lineage>
</organism>
<dbReference type="PANTHER" id="PTHR48063">
    <property type="entry name" value="LRR RECEPTOR-LIKE KINASE"/>
    <property type="match status" value="1"/>
</dbReference>
<accession>A0A5E4EAR0</accession>
<dbReference type="Gene3D" id="3.80.10.10">
    <property type="entry name" value="Ribonuclease Inhibitor"/>
    <property type="match status" value="1"/>
</dbReference>
<dbReference type="InterPro" id="IPR046956">
    <property type="entry name" value="RLP23-like"/>
</dbReference>
<sequence length="361" mass="39797">MVGLLAPRARLSNVASEANTIGGSKSTKYGNFRYHPDLVFEHVFPVVVSKSVSQPTVWGDSKHSWQASSSIDLSSNQFTGNNLTGSVPTSIGFLHKLTSLQLHNNHLSGEFPLSMQNCTSLLVVDLGKNKLVGSLPIWMGKSLSNLEVLNNRSNELQGDIPYELCYLKNPLSGAIPRCFHNFSAMAALPISDTPIAIAEYVMDNVMLVTKGREMEYYFKMLRLVISIDLSDNIISGEIPEELASLLGLRSLNLSKNLLTGSIPSKISNMKWLESIPKSTQLQSLDQSSFIGNHLCGPPLNDDCGTANRMIPPTFEQDRGYHLLEDKWFYLSLGIGFVLGVLECPRFFTGEHAMEHSSFSVP</sequence>
<evidence type="ECO:0000256" key="9">
    <source>
        <dbReference type="ARBA" id="ARBA00023180"/>
    </source>
</evidence>
<comment type="subcellular location">
    <subcellularLocation>
        <location evidence="1">Membrane</location>
        <topology evidence="1">Single-pass type I membrane protein</topology>
    </subcellularLocation>
</comment>
<dbReference type="Proteomes" id="UP000327085">
    <property type="component" value="Chromosome 2"/>
</dbReference>
<dbReference type="FunFam" id="3.80.10.10:FF:000383">
    <property type="entry name" value="Leucine-rich repeat receptor protein kinase EMS1"/>
    <property type="match status" value="1"/>
</dbReference>
<protein>
    <submittedName>
        <fullName evidence="11">PREDICTED: LRR receptor</fullName>
    </submittedName>
</protein>
<reference evidence="11" key="1">
    <citation type="submission" date="2019-07" db="EMBL/GenBank/DDBJ databases">
        <authorList>
            <person name="Alioto T."/>
            <person name="Alioto T."/>
            <person name="Gomez Garrido J."/>
        </authorList>
    </citation>
    <scope>NUCLEOTIDE SEQUENCE</scope>
</reference>
<keyword evidence="4" id="KW-0732">Signal</keyword>
<dbReference type="InterPro" id="IPR001611">
    <property type="entry name" value="Leu-rich_rpt"/>
</dbReference>
<keyword evidence="8 11" id="KW-0675">Receptor</keyword>
<keyword evidence="5" id="KW-0677">Repeat</keyword>
<dbReference type="SUPFAM" id="SSF52058">
    <property type="entry name" value="L domain-like"/>
    <property type="match status" value="1"/>
</dbReference>
<dbReference type="InParanoid" id="A0A5E4EAR0"/>
<evidence type="ECO:0000313" key="11">
    <source>
        <dbReference type="EMBL" id="VVA10848.1"/>
    </source>
</evidence>
<evidence type="ECO:0000256" key="4">
    <source>
        <dbReference type="ARBA" id="ARBA00022729"/>
    </source>
</evidence>
<keyword evidence="13" id="KW-1185">Reference proteome</keyword>
<dbReference type="Pfam" id="PF00560">
    <property type="entry name" value="LRR_1"/>
    <property type="match status" value="3"/>
</dbReference>
<evidence type="ECO:0000256" key="8">
    <source>
        <dbReference type="ARBA" id="ARBA00023170"/>
    </source>
</evidence>
<dbReference type="OMA" id="ANRMIPP"/>
<evidence type="ECO:0000256" key="6">
    <source>
        <dbReference type="ARBA" id="ARBA00022989"/>
    </source>
</evidence>
<keyword evidence="3" id="KW-0812">Transmembrane</keyword>
<dbReference type="EMBL" id="JAJFAZ020000002">
    <property type="protein sequence ID" value="KAI5346773.1"/>
    <property type="molecule type" value="Genomic_DNA"/>
</dbReference>
<dbReference type="InterPro" id="IPR032675">
    <property type="entry name" value="LRR_dom_sf"/>
</dbReference>
<dbReference type="GO" id="GO:0016020">
    <property type="term" value="C:membrane"/>
    <property type="evidence" value="ECO:0007669"/>
    <property type="project" value="UniProtKB-SubCell"/>
</dbReference>
<keyword evidence="9" id="KW-0325">Glycoprotein</keyword>
<evidence type="ECO:0000256" key="2">
    <source>
        <dbReference type="ARBA" id="ARBA00022614"/>
    </source>
</evidence>
<dbReference type="PANTHER" id="PTHR48063:SF98">
    <property type="entry name" value="LRR RECEPTOR-LIKE SERINE_THREONINE-PROTEIN KINASE FLS2"/>
    <property type="match status" value="1"/>
</dbReference>
<gene>
    <name evidence="11" type="ORF">ALMOND_2B014587</name>
    <name evidence="10" type="ORF">L3X38_014652</name>
</gene>
<evidence type="ECO:0000256" key="5">
    <source>
        <dbReference type="ARBA" id="ARBA00022737"/>
    </source>
</evidence>
<evidence type="ECO:0000313" key="12">
    <source>
        <dbReference type="Proteomes" id="UP000327085"/>
    </source>
</evidence>
<evidence type="ECO:0000256" key="1">
    <source>
        <dbReference type="ARBA" id="ARBA00004479"/>
    </source>
</evidence>
<keyword evidence="2" id="KW-0433">Leucine-rich repeat</keyword>
<evidence type="ECO:0000256" key="7">
    <source>
        <dbReference type="ARBA" id="ARBA00023136"/>
    </source>
</evidence>
<dbReference type="Gramene" id="VVA10848">
    <property type="protein sequence ID" value="VVA10848"/>
    <property type="gene ID" value="Prudul26B014587"/>
</dbReference>
<name>A0A5E4EAR0_PRUDU</name>
<evidence type="ECO:0000313" key="10">
    <source>
        <dbReference type="EMBL" id="KAI5346773.1"/>
    </source>
</evidence>
<keyword evidence="6" id="KW-1133">Transmembrane helix</keyword>
<proteinExistence type="predicted"/>
<dbReference type="EMBL" id="CABIKO010000003">
    <property type="protein sequence ID" value="VVA10848.1"/>
    <property type="molecule type" value="Genomic_DNA"/>
</dbReference>
<reference evidence="10 13" key="3">
    <citation type="journal article" date="2022" name="G3 (Bethesda)">
        <title>Whole-genome sequence and methylome profiling of the almond [Prunus dulcis (Mill.) D.A. Webb] cultivar 'Nonpareil'.</title>
        <authorList>
            <person name="D'Amico-Willman K.M."/>
            <person name="Ouma W.Z."/>
            <person name="Meulia T."/>
            <person name="Sideli G.M."/>
            <person name="Gradziel T.M."/>
            <person name="Fresnedo-Ramirez J."/>
        </authorList>
    </citation>
    <scope>NUCLEOTIDE SEQUENCE [LARGE SCALE GENOMIC DNA]</scope>
    <source>
        <strain evidence="10">Clone GOH B32 T37-40</strain>
    </source>
</reference>
<keyword evidence="7" id="KW-0472">Membrane</keyword>
<evidence type="ECO:0000313" key="13">
    <source>
        <dbReference type="Proteomes" id="UP001054821"/>
    </source>
</evidence>
<evidence type="ECO:0000256" key="3">
    <source>
        <dbReference type="ARBA" id="ARBA00022692"/>
    </source>
</evidence>